<proteinExistence type="predicted"/>
<organism evidence="1 2">
    <name type="scientific">Araneus ventricosus</name>
    <name type="common">Orbweaver spider</name>
    <name type="synonym">Epeira ventricosa</name>
    <dbReference type="NCBI Taxonomy" id="182803"/>
    <lineage>
        <taxon>Eukaryota</taxon>
        <taxon>Metazoa</taxon>
        <taxon>Ecdysozoa</taxon>
        <taxon>Arthropoda</taxon>
        <taxon>Chelicerata</taxon>
        <taxon>Arachnida</taxon>
        <taxon>Araneae</taxon>
        <taxon>Araneomorphae</taxon>
        <taxon>Entelegynae</taxon>
        <taxon>Araneoidea</taxon>
        <taxon>Araneidae</taxon>
        <taxon>Araneus</taxon>
    </lineage>
</organism>
<dbReference type="AlphaFoldDB" id="A0A4Y2SLV4"/>
<dbReference type="EMBL" id="BGPR01022170">
    <property type="protein sequence ID" value="GBN88219.1"/>
    <property type="molecule type" value="Genomic_DNA"/>
</dbReference>
<reference evidence="1 2" key="1">
    <citation type="journal article" date="2019" name="Sci. Rep.">
        <title>Orb-weaving spider Araneus ventricosus genome elucidates the spidroin gene catalogue.</title>
        <authorList>
            <person name="Kono N."/>
            <person name="Nakamura H."/>
            <person name="Ohtoshi R."/>
            <person name="Moran D.A.P."/>
            <person name="Shinohara A."/>
            <person name="Yoshida Y."/>
            <person name="Fujiwara M."/>
            <person name="Mori M."/>
            <person name="Tomita M."/>
            <person name="Arakawa K."/>
        </authorList>
    </citation>
    <scope>NUCLEOTIDE SEQUENCE [LARGE SCALE GENOMIC DNA]</scope>
</reference>
<evidence type="ECO:0000313" key="2">
    <source>
        <dbReference type="Proteomes" id="UP000499080"/>
    </source>
</evidence>
<evidence type="ECO:0000313" key="1">
    <source>
        <dbReference type="EMBL" id="GBN88219.1"/>
    </source>
</evidence>
<keyword evidence="2" id="KW-1185">Reference proteome</keyword>
<sequence length="99" mass="11218">MPQKPFQQCKTLILVCFEKTWRRRLLLNAVKKDCLPTELGTWGIDPNDGAYEISYYDQSTTYPRYAYDHTVFPTVLRTVGNSAGRPLLSLLAPGPSHSV</sequence>
<dbReference type="Proteomes" id="UP000499080">
    <property type="component" value="Unassembled WGS sequence"/>
</dbReference>
<comment type="caution">
    <text evidence="1">The sequence shown here is derived from an EMBL/GenBank/DDBJ whole genome shotgun (WGS) entry which is preliminary data.</text>
</comment>
<gene>
    <name evidence="1" type="ORF">AVEN_248107_1</name>
</gene>
<protein>
    <submittedName>
        <fullName evidence="1">Uncharacterized protein</fullName>
    </submittedName>
</protein>
<accession>A0A4Y2SLV4</accession>
<name>A0A4Y2SLV4_ARAVE</name>